<evidence type="ECO:0000256" key="6">
    <source>
        <dbReference type="ARBA" id="ARBA00022827"/>
    </source>
</evidence>
<dbReference type="InterPro" id="IPR003374">
    <property type="entry name" value="ApbE-like_sf"/>
</dbReference>
<evidence type="ECO:0000256" key="9">
    <source>
        <dbReference type="ARBA" id="ARBA00048540"/>
    </source>
</evidence>
<organism evidence="12 13">
    <name type="scientific">Pseudoduganella aquatica</name>
    <dbReference type="NCBI Taxonomy" id="2660641"/>
    <lineage>
        <taxon>Bacteria</taxon>
        <taxon>Pseudomonadati</taxon>
        <taxon>Pseudomonadota</taxon>
        <taxon>Betaproteobacteria</taxon>
        <taxon>Burkholderiales</taxon>
        <taxon>Oxalobacteraceae</taxon>
        <taxon>Telluria group</taxon>
        <taxon>Pseudoduganella</taxon>
    </lineage>
</organism>
<keyword evidence="7 10" id="KW-0460">Magnesium</keyword>
<keyword evidence="5 10" id="KW-0479">Metal-binding</keyword>
<evidence type="ECO:0000256" key="3">
    <source>
        <dbReference type="ARBA" id="ARBA00022630"/>
    </source>
</evidence>
<evidence type="ECO:0000256" key="10">
    <source>
        <dbReference type="PIRNR" id="PIRNR006268"/>
    </source>
</evidence>
<proteinExistence type="inferred from homology"/>
<evidence type="ECO:0000256" key="1">
    <source>
        <dbReference type="ARBA" id="ARBA00011955"/>
    </source>
</evidence>
<feature type="binding site" evidence="11">
    <location>
        <position position="168"/>
    </location>
    <ligand>
        <name>Mg(2+)</name>
        <dbReference type="ChEBI" id="CHEBI:18420"/>
    </ligand>
</feature>
<evidence type="ECO:0000256" key="5">
    <source>
        <dbReference type="ARBA" id="ARBA00022723"/>
    </source>
</evidence>
<keyword evidence="4 10" id="KW-0808">Transferase</keyword>
<dbReference type="Gene3D" id="3.10.520.10">
    <property type="entry name" value="ApbE-like domains"/>
    <property type="match status" value="1"/>
</dbReference>
<comment type="similarity">
    <text evidence="10">Belongs to the ApbE family.</text>
</comment>
<sequence length="336" mass="35322">MLSAALAVPAGLAGCGPAAGNHHTWGHVFGTTVSITIHGASTQRAQELGAAVLAEFDRLHHKFHAWQPGMLTELNQRIARGLPLRTDAEMAGLLQSAARLAERSDHLFNPAIGHLLRLWGFQGGGPRAAPDRAELRHWVAANPRMSDLRFHDTAISSVNPAVRLDLGGYAKGYALDRAAAILRAARVEAALVNIGGNVLAIGQPGGRPWQVGIRNPRAPAAAGNTLCTIPLFDNEAIGTSGDYERFVLEGGLRRPHIIDPRTGMPALGTASVTVLASGGADAGLRSDGNSKPLFIAGALKWENMAGRLDLPQALLVEGEGGMAMTSAMRRRVSGLA</sequence>
<gene>
    <name evidence="12" type="ORF">GTP77_22845</name>
</gene>
<dbReference type="PIRSF" id="PIRSF006268">
    <property type="entry name" value="ApbE"/>
    <property type="match status" value="1"/>
</dbReference>
<accession>A0A7X4KNC5</accession>
<dbReference type="SUPFAM" id="SSF143631">
    <property type="entry name" value="ApbE-like"/>
    <property type="match status" value="1"/>
</dbReference>
<dbReference type="PANTHER" id="PTHR30040">
    <property type="entry name" value="THIAMINE BIOSYNTHESIS LIPOPROTEIN APBE"/>
    <property type="match status" value="1"/>
</dbReference>
<keyword evidence="13" id="KW-1185">Reference proteome</keyword>
<evidence type="ECO:0000256" key="11">
    <source>
        <dbReference type="PIRSR" id="PIRSR006268-2"/>
    </source>
</evidence>
<comment type="cofactor">
    <cofactor evidence="11">
        <name>Mg(2+)</name>
        <dbReference type="ChEBI" id="CHEBI:18420"/>
    </cofactor>
    <cofactor evidence="11">
        <name>Mn(2+)</name>
        <dbReference type="ChEBI" id="CHEBI:29035"/>
    </cofactor>
    <text evidence="11">Magnesium. Can also use manganese.</text>
</comment>
<reference evidence="12 13" key="1">
    <citation type="submission" date="2019-12" db="EMBL/GenBank/DDBJ databases">
        <title>Novel species isolated from a subtropical stream in China.</title>
        <authorList>
            <person name="Lu H."/>
        </authorList>
    </citation>
    <scope>NUCLEOTIDE SEQUENCE [LARGE SCALE GENOMIC DNA]</scope>
    <source>
        <strain evidence="12 13">FT127W</strain>
    </source>
</reference>
<evidence type="ECO:0000256" key="4">
    <source>
        <dbReference type="ARBA" id="ARBA00022679"/>
    </source>
</evidence>
<dbReference type="GO" id="GO:0016740">
    <property type="term" value="F:transferase activity"/>
    <property type="evidence" value="ECO:0007669"/>
    <property type="project" value="UniProtKB-UniRule"/>
</dbReference>
<protein>
    <recommendedName>
        <fullName evidence="2 10">FAD:protein FMN transferase</fullName>
        <ecNumber evidence="1 10">2.7.1.180</ecNumber>
    </recommendedName>
    <alternativeName>
        <fullName evidence="8 10">Flavin transferase</fullName>
    </alternativeName>
</protein>
<dbReference type="GO" id="GO:0046872">
    <property type="term" value="F:metal ion binding"/>
    <property type="evidence" value="ECO:0007669"/>
    <property type="project" value="UniProtKB-UniRule"/>
</dbReference>
<dbReference type="Proteomes" id="UP000450676">
    <property type="component" value="Unassembled WGS sequence"/>
</dbReference>
<keyword evidence="3 10" id="KW-0285">Flavoprotein</keyword>
<dbReference type="EMBL" id="WWCU01000033">
    <property type="protein sequence ID" value="MYN10164.1"/>
    <property type="molecule type" value="Genomic_DNA"/>
</dbReference>
<evidence type="ECO:0000256" key="8">
    <source>
        <dbReference type="ARBA" id="ARBA00031306"/>
    </source>
</evidence>
<evidence type="ECO:0000256" key="7">
    <source>
        <dbReference type="ARBA" id="ARBA00022842"/>
    </source>
</evidence>
<keyword evidence="6 10" id="KW-0274">FAD</keyword>
<comment type="catalytic activity">
    <reaction evidence="9 10">
        <text>L-threonyl-[protein] + FAD = FMN-L-threonyl-[protein] + AMP + H(+)</text>
        <dbReference type="Rhea" id="RHEA:36847"/>
        <dbReference type="Rhea" id="RHEA-COMP:11060"/>
        <dbReference type="Rhea" id="RHEA-COMP:11061"/>
        <dbReference type="ChEBI" id="CHEBI:15378"/>
        <dbReference type="ChEBI" id="CHEBI:30013"/>
        <dbReference type="ChEBI" id="CHEBI:57692"/>
        <dbReference type="ChEBI" id="CHEBI:74257"/>
        <dbReference type="ChEBI" id="CHEBI:456215"/>
        <dbReference type="EC" id="2.7.1.180"/>
    </reaction>
</comment>
<evidence type="ECO:0000313" key="13">
    <source>
        <dbReference type="Proteomes" id="UP000450676"/>
    </source>
</evidence>
<evidence type="ECO:0000313" key="12">
    <source>
        <dbReference type="EMBL" id="MYN10164.1"/>
    </source>
</evidence>
<evidence type="ECO:0000256" key="2">
    <source>
        <dbReference type="ARBA" id="ARBA00016337"/>
    </source>
</evidence>
<dbReference type="Pfam" id="PF02424">
    <property type="entry name" value="ApbE"/>
    <property type="match status" value="1"/>
</dbReference>
<dbReference type="AlphaFoldDB" id="A0A7X4KNC5"/>
<feature type="binding site" evidence="11">
    <location>
        <position position="287"/>
    </location>
    <ligand>
        <name>Mg(2+)</name>
        <dbReference type="ChEBI" id="CHEBI:18420"/>
    </ligand>
</feature>
<dbReference type="InterPro" id="IPR024932">
    <property type="entry name" value="ApbE"/>
</dbReference>
<name>A0A7X4KNC5_9BURK</name>
<dbReference type="EC" id="2.7.1.180" evidence="1 10"/>
<dbReference type="PANTHER" id="PTHR30040:SF2">
    <property type="entry name" value="FAD:PROTEIN FMN TRANSFERASE"/>
    <property type="match status" value="1"/>
</dbReference>
<comment type="caution">
    <text evidence="12">The sequence shown here is derived from an EMBL/GenBank/DDBJ whole genome shotgun (WGS) entry which is preliminary data.</text>
</comment>